<evidence type="ECO:0000313" key="2">
    <source>
        <dbReference type="EMBL" id="KAF6829285.1"/>
    </source>
</evidence>
<gene>
    <name evidence="2" type="ORF">CPLU01_08049</name>
</gene>
<reference evidence="2" key="1">
    <citation type="journal article" date="2020" name="Phytopathology">
        <title>Genome Sequence Resources of Colletotrichum truncatum, C. plurivorum, C. musicola, and C. sojae: Four Species Pathogenic to Soybean (Glycine max).</title>
        <authorList>
            <person name="Rogerio F."/>
            <person name="Boufleur T.R."/>
            <person name="Ciampi-Guillardi M."/>
            <person name="Sukno S.A."/>
            <person name="Thon M.R."/>
            <person name="Massola Junior N.S."/>
            <person name="Baroncelli R."/>
        </authorList>
    </citation>
    <scope>NUCLEOTIDE SEQUENCE</scope>
    <source>
        <strain evidence="2">LFN00145</strain>
    </source>
</reference>
<sequence length="263" mass="27521">MYFKHQLLPLLGVFAIGSQAATTLARCNANNCYRALFPCPDPSAVSAASAFCATITASGTTATNFPARATKACGTAAAPYISACACGPTCSAAPSVTPTSTPCVPYGGLLTNGDFECGIDPWIVETYDANARTGITSASANSGQRSFEAALLADRPLPQPPVVASLKSRPVSVQRNVPCKFTFSVWFDGPDAGFVGVRFNGVAGRTVDARDGAGWGVWKTMSVDYTPDSDNVEILFEFVSGRDASLVRLDSVVFNYLRLATGS</sequence>
<proteinExistence type="predicted"/>
<dbReference type="InterPro" id="IPR013320">
    <property type="entry name" value="ConA-like_dom_sf"/>
</dbReference>
<evidence type="ECO:0000313" key="3">
    <source>
        <dbReference type="Proteomes" id="UP000654918"/>
    </source>
</evidence>
<dbReference type="AlphaFoldDB" id="A0A8H6KDF0"/>
<keyword evidence="1" id="KW-0732">Signal</keyword>
<name>A0A8H6KDF0_9PEZI</name>
<dbReference type="Gene3D" id="2.60.120.260">
    <property type="entry name" value="Galactose-binding domain-like"/>
    <property type="match status" value="1"/>
</dbReference>
<dbReference type="Proteomes" id="UP000654918">
    <property type="component" value="Unassembled WGS sequence"/>
</dbReference>
<comment type="caution">
    <text evidence="2">The sequence shown here is derived from an EMBL/GenBank/DDBJ whole genome shotgun (WGS) entry which is preliminary data.</text>
</comment>
<keyword evidence="3" id="KW-1185">Reference proteome</keyword>
<evidence type="ECO:0000256" key="1">
    <source>
        <dbReference type="SAM" id="SignalP"/>
    </source>
</evidence>
<organism evidence="2 3">
    <name type="scientific">Colletotrichum plurivorum</name>
    <dbReference type="NCBI Taxonomy" id="2175906"/>
    <lineage>
        <taxon>Eukaryota</taxon>
        <taxon>Fungi</taxon>
        <taxon>Dikarya</taxon>
        <taxon>Ascomycota</taxon>
        <taxon>Pezizomycotina</taxon>
        <taxon>Sordariomycetes</taxon>
        <taxon>Hypocreomycetidae</taxon>
        <taxon>Glomerellales</taxon>
        <taxon>Glomerellaceae</taxon>
        <taxon>Colletotrichum</taxon>
        <taxon>Colletotrichum orchidearum species complex</taxon>
    </lineage>
</organism>
<accession>A0A8H6KDF0</accession>
<protein>
    <submittedName>
        <fullName evidence="2">Uncharacterized protein</fullName>
    </submittedName>
</protein>
<dbReference type="EMBL" id="WIGO01000110">
    <property type="protein sequence ID" value="KAF6829285.1"/>
    <property type="molecule type" value="Genomic_DNA"/>
</dbReference>
<dbReference type="SUPFAM" id="SSF49899">
    <property type="entry name" value="Concanavalin A-like lectins/glucanases"/>
    <property type="match status" value="1"/>
</dbReference>
<feature type="chain" id="PRO_5034485915" evidence="1">
    <location>
        <begin position="26"/>
        <end position="263"/>
    </location>
</feature>
<feature type="signal peptide" evidence="1">
    <location>
        <begin position="1"/>
        <end position="25"/>
    </location>
</feature>